<accession>A0A8T9BZK6</accession>
<proteinExistence type="predicted"/>
<evidence type="ECO:0000313" key="1">
    <source>
        <dbReference type="EMBL" id="TVY68976.1"/>
    </source>
</evidence>
<evidence type="ECO:0000313" key="2">
    <source>
        <dbReference type="Proteomes" id="UP000469558"/>
    </source>
</evidence>
<name>A0A8T9BZK6_9HELO</name>
<sequence length="291" mass="33782">MTTYDSNHFMPVIAREDFEIGCMKPLSYSREEISKAIVDNVKRLSSGDMSPRQVEAVARMKYLGTVNVMQPENLEDFHKWFGFFNDLYFGGLLKGYCRIETYNFKDMGKRVDGHCRGYFHIDIPGQELDPRFRKETVDGHIAILRYDVGYYREIGSSHFTDPFTRWKNYFDTLLHEMLHAVDGIYGYYCLESCCAEVEETWGHDIYWQAAAQALEDSKVLGWYPQLGRTESLCVDVEGGYILPDEIVLRSLGLDITQILTKQRQVKAYFHEEEVRPPAANRCIRGDWIVDA</sequence>
<protein>
    <submittedName>
        <fullName evidence="1">Uncharacterized protein</fullName>
    </submittedName>
</protein>
<gene>
    <name evidence="1" type="ORF">LSUE1_G006083</name>
</gene>
<reference evidence="1 2" key="1">
    <citation type="submission" date="2018-05" db="EMBL/GenBank/DDBJ databases">
        <title>Genome sequencing and assembly of the regulated plant pathogen Lachnellula willkommii and related sister species for the development of diagnostic species identification markers.</title>
        <authorList>
            <person name="Giroux E."/>
            <person name="Bilodeau G."/>
        </authorList>
    </citation>
    <scope>NUCLEOTIDE SEQUENCE [LARGE SCALE GENOMIC DNA]</scope>
    <source>
        <strain evidence="1 2">CBS 268.59</strain>
    </source>
</reference>
<dbReference type="EMBL" id="QGMK01001352">
    <property type="protein sequence ID" value="TVY68976.1"/>
    <property type="molecule type" value="Genomic_DNA"/>
</dbReference>
<comment type="caution">
    <text evidence="1">The sequence shown here is derived from an EMBL/GenBank/DDBJ whole genome shotgun (WGS) entry which is preliminary data.</text>
</comment>
<organism evidence="1 2">
    <name type="scientific">Lachnellula suecica</name>
    <dbReference type="NCBI Taxonomy" id="602035"/>
    <lineage>
        <taxon>Eukaryota</taxon>
        <taxon>Fungi</taxon>
        <taxon>Dikarya</taxon>
        <taxon>Ascomycota</taxon>
        <taxon>Pezizomycotina</taxon>
        <taxon>Leotiomycetes</taxon>
        <taxon>Helotiales</taxon>
        <taxon>Lachnaceae</taxon>
        <taxon>Lachnellula</taxon>
    </lineage>
</organism>
<dbReference type="OrthoDB" id="5236983at2759"/>
<dbReference type="Proteomes" id="UP000469558">
    <property type="component" value="Unassembled WGS sequence"/>
</dbReference>
<keyword evidence="2" id="KW-1185">Reference proteome</keyword>
<dbReference type="AlphaFoldDB" id="A0A8T9BZK6"/>